<gene>
    <name evidence="2" type="ORF">G1C97_0197</name>
</gene>
<organism evidence="2 3">
    <name type="scientific">Bifidobacterium olomucense</name>
    <dbReference type="NCBI Taxonomy" id="2675324"/>
    <lineage>
        <taxon>Bacteria</taxon>
        <taxon>Bacillati</taxon>
        <taxon>Actinomycetota</taxon>
        <taxon>Actinomycetes</taxon>
        <taxon>Bifidobacteriales</taxon>
        <taxon>Bifidobacteriaceae</taxon>
        <taxon>Bifidobacterium</taxon>
    </lineage>
</organism>
<dbReference type="EMBL" id="JAAIIG010000001">
    <property type="protein sequence ID" value="NMM97248.1"/>
    <property type="molecule type" value="Genomic_DNA"/>
</dbReference>
<reference evidence="2 3" key="1">
    <citation type="submission" date="2020-02" db="EMBL/GenBank/DDBJ databases">
        <title>Characterization of phylogenetic diversity of novel bifidobacterial species isolated in Czech ZOOs.</title>
        <authorList>
            <person name="Lugli G.A."/>
            <person name="Vera N.B."/>
            <person name="Ventura M."/>
        </authorList>
    </citation>
    <scope>NUCLEOTIDE SEQUENCE [LARGE SCALE GENOMIC DNA]</scope>
    <source>
        <strain evidence="2 3">DSM 109959</strain>
    </source>
</reference>
<accession>A0A7Y0HW34</accession>
<keyword evidence="3" id="KW-1185">Reference proteome</keyword>
<evidence type="ECO:0000313" key="2">
    <source>
        <dbReference type="EMBL" id="NMM97248.1"/>
    </source>
</evidence>
<evidence type="ECO:0000256" key="1">
    <source>
        <dbReference type="SAM" id="MobiDB-lite"/>
    </source>
</evidence>
<feature type="compositionally biased region" description="Basic and acidic residues" evidence="1">
    <location>
        <begin position="14"/>
        <end position="24"/>
    </location>
</feature>
<name>A0A7Y0HW34_9BIFI</name>
<proteinExistence type="predicted"/>
<sequence length="154" mass="17786">MDVKSGYSSTVHNRKTEADRQREQGDDKLYMSILRGKARNLMHRQNWQEVSLAEVVNRFAPGASPIVKGNKIHYRSLDGAIDVLVDIGGGYLRIQDLKHSTRKRPEYLDLSGHNPRYTIIDGKKVQIMSPEQYNPITHFHVKHMPQIESRKDKH</sequence>
<evidence type="ECO:0000313" key="3">
    <source>
        <dbReference type="Proteomes" id="UP000543419"/>
    </source>
</evidence>
<dbReference type="RefSeq" id="WP_169240117.1">
    <property type="nucleotide sequence ID" value="NZ_JAAIIG010000001.1"/>
</dbReference>
<protein>
    <submittedName>
        <fullName evidence="2">Uncharacterized protein</fullName>
    </submittedName>
</protein>
<dbReference type="Proteomes" id="UP000543419">
    <property type="component" value="Unassembled WGS sequence"/>
</dbReference>
<feature type="region of interest" description="Disordered" evidence="1">
    <location>
        <begin position="1"/>
        <end position="24"/>
    </location>
</feature>
<comment type="caution">
    <text evidence="2">The sequence shown here is derived from an EMBL/GenBank/DDBJ whole genome shotgun (WGS) entry which is preliminary data.</text>
</comment>
<feature type="compositionally biased region" description="Polar residues" evidence="1">
    <location>
        <begin position="1"/>
        <end position="11"/>
    </location>
</feature>
<dbReference type="AlphaFoldDB" id="A0A7Y0HW34"/>